<dbReference type="Pfam" id="PF13410">
    <property type="entry name" value="GST_C_2"/>
    <property type="match status" value="1"/>
</dbReference>
<keyword evidence="4" id="KW-1185">Reference proteome</keyword>
<reference evidence="3 5" key="2">
    <citation type="submission" date="2024-09" db="EMBL/GenBank/DDBJ databases">
        <title>Description of Labrys sedimenti sp. nov., isolated from a diclofenac-degrading enrichment culture, and genome-based reclassification of Labrys portucalensis as a later heterotypic synonym of Labrys neptuniae.</title>
        <authorList>
            <person name="Tancsics A."/>
            <person name="Csepanyi A."/>
        </authorList>
    </citation>
    <scope>NUCLEOTIDE SEQUENCE [LARGE SCALE GENOMIC DNA]</scope>
    <source>
        <strain evidence="3 5">LMG 23412</strain>
    </source>
</reference>
<protein>
    <submittedName>
        <fullName evidence="3">Glutathione S-transferase</fullName>
    </submittedName>
</protein>
<dbReference type="PANTHER" id="PTHR43968">
    <property type="match status" value="1"/>
</dbReference>
<dbReference type="InterPro" id="IPR036282">
    <property type="entry name" value="Glutathione-S-Trfase_C_sf"/>
</dbReference>
<name>A0ABV6ZH75_9HYPH</name>
<dbReference type="InterPro" id="IPR050983">
    <property type="entry name" value="GST_Omega/HSP26"/>
</dbReference>
<dbReference type="InterPro" id="IPR036249">
    <property type="entry name" value="Thioredoxin-like_sf"/>
</dbReference>
<proteinExistence type="predicted"/>
<evidence type="ECO:0000313" key="5">
    <source>
        <dbReference type="Proteomes" id="UP001595190"/>
    </source>
</evidence>
<evidence type="ECO:0000259" key="1">
    <source>
        <dbReference type="PROSITE" id="PS50404"/>
    </source>
</evidence>
<dbReference type="CDD" id="cd03205">
    <property type="entry name" value="GST_C_6"/>
    <property type="match status" value="1"/>
</dbReference>
<evidence type="ECO:0000313" key="3">
    <source>
        <dbReference type="EMBL" id="MFC2251488.1"/>
    </source>
</evidence>
<accession>A0ABV6ZH75</accession>
<organism evidence="3 5">
    <name type="scientific">Labrys neptuniae</name>
    <dbReference type="NCBI Taxonomy" id="376174"/>
    <lineage>
        <taxon>Bacteria</taxon>
        <taxon>Pseudomonadati</taxon>
        <taxon>Pseudomonadota</taxon>
        <taxon>Alphaproteobacteria</taxon>
        <taxon>Hyphomicrobiales</taxon>
        <taxon>Xanthobacteraceae</taxon>
        <taxon>Labrys</taxon>
    </lineage>
</organism>
<dbReference type="InterPro" id="IPR004045">
    <property type="entry name" value="Glutathione_S-Trfase_N"/>
</dbReference>
<dbReference type="PANTHER" id="PTHR43968:SF6">
    <property type="entry name" value="GLUTATHIONE S-TRANSFERASE OMEGA"/>
    <property type="match status" value="1"/>
</dbReference>
<dbReference type="SUPFAM" id="SSF52833">
    <property type="entry name" value="Thioredoxin-like"/>
    <property type="match status" value="1"/>
</dbReference>
<dbReference type="Proteomes" id="UP001595190">
    <property type="component" value="Unassembled WGS sequence"/>
</dbReference>
<dbReference type="EMBL" id="JBHGPK010000006">
    <property type="protein sequence ID" value="MFC2251488.1"/>
    <property type="molecule type" value="Genomic_DNA"/>
</dbReference>
<dbReference type="CDD" id="cd03049">
    <property type="entry name" value="GST_N_3"/>
    <property type="match status" value="1"/>
</dbReference>
<reference evidence="2 4" key="1">
    <citation type="submission" date="2024-07" db="EMBL/GenBank/DDBJ databases">
        <title>Description of Labrys sedimenti sp. nov., isolated from a diclofenac-degrading enrichment culture.</title>
        <authorList>
            <person name="Tancsics A."/>
            <person name="Csepanyi A."/>
        </authorList>
    </citation>
    <scope>NUCLEOTIDE SEQUENCE [LARGE SCALE GENOMIC DNA]</scope>
    <source>
        <strain evidence="2 4">LMG 23578</strain>
    </source>
</reference>
<evidence type="ECO:0000313" key="4">
    <source>
        <dbReference type="Proteomes" id="UP001555786"/>
    </source>
</evidence>
<dbReference type="SUPFAM" id="SSF47616">
    <property type="entry name" value="GST C-terminal domain-like"/>
    <property type="match status" value="1"/>
</dbReference>
<gene>
    <name evidence="2" type="ORF">ABXS05_07080</name>
    <name evidence="3" type="ORF">ACETRX_17785</name>
</gene>
<dbReference type="Pfam" id="PF13409">
    <property type="entry name" value="GST_N_2"/>
    <property type="match status" value="1"/>
</dbReference>
<dbReference type="Gene3D" id="1.20.1050.10">
    <property type="match status" value="1"/>
</dbReference>
<comment type="caution">
    <text evidence="3">The sequence shown here is derived from an EMBL/GenBank/DDBJ whole genome shotgun (WGS) entry which is preliminary data.</text>
</comment>
<dbReference type="RefSeq" id="WP_311942446.1">
    <property type="nucleotide sequence ID" value="NZ_JAVSCS010000036.1"/>
</dbReference>
<dbReference type="EMBL" id="JBFNQD010000001">
    <property type="protein sequence ID" value="MEW9305292.1"/>
    <property type="molecule type" value="Genomic_DNA"/>
</dbReference>
<dbReference type="PROSITE" id="PS50404">
    <property type="entry name" value="GST_NTER"/>
    <property type="match status" value="1"/>
</dbReference>
<dbReference type="Proteomes" id="UP001555786">
    <property type="component" value="Unassembled WGS sequence"/>
</dbReference>
<dbReference type="Gene3D" id="3.40.30.10">
    <property type="entry name" value="Glutaredoxin"/>
    <property type="match status" value="1"/>
</dbReference>
<sequence>MMQLRSSPPSPFGRKVKIAAHYLGLFDRITVVPADTNDPQDSLREQNPLGKIPVLILDDGTILYDSRVILDYLDHLAGGGRIMPQGPERYEVLTRQALADGIMDASLLQVYEARIRPEDQRSAKWLDIQAGKVARGLAQFEARAGAFDPALDAGSIALACALGYLDLRFAGTWRQHHPKLQAWLAAFEAEIPAFGLTRPQ</sequence>
<feature type="domain" description="GST N-terminal" evidence="1">
    <location>
        <begin position="1"/>
        <end position="81"/>
    </location>
</feature>
<evidence type="ECO:0000313" key="2">
    <source>
        <dbReference type="EMBL" id="MEW9305292.1"/>
    </source>
</evidence>